<accession>A0A1I0NMK9</accession>
<gene>
    <name evidence="1" type="ORF">SAMN05216290_1326</name>
</gene>
<dbReference type="OrthoDB" id="10006392at2"/>
<organism evidence="1 2">
    <name type="scientific">Roseivirga pacifica</name>
    <dbReference type="NCBI Taxonomy" id="1267423"/>
    <lineage>
        <taxon>Bacteria</taxon>
        <taxon>Pseudomonadati</taxon>
        <taxon>Bacteroidota</taxon>
        <taxon>Cytophagia</taxon>
        <taxon>Cytophagales</taxon>
        <taxon>Roseivirgaceae</taxon>
        <taxon>Roseivirga</taxon>
    </lineage>
</organism>
<dbReference type="RefSeq" id="WP_090257722.1">
    <property type="nucleotide sequence ID" value="NZ_FOIR01000001.1"/>
</dbReference>
<evidence type="ECO:0000313" key="2">
    <source>
        <dbReference type="Proteomes" id="UP000199437"/>
    </source>
</evidence>
<keyword evidence="2" id="KW-1185">Reference proteome</keyword>
<dbReference type="STRING" id="1267423.SAMN05216290_1326"/>
<sequence length="122" mass="13835">MRAFNTFLIISLFCFSCQSKPSEGEQLLAEAHEKQTQSIALIGELEQSLETTSIEARDSLIQVLHELEESLFEIPGYHLELPGHEGHDHGHSKIELSNQAIYDVQVDLLKQLNEIKKIVTHK</sequence>
<name>A0A1I0NMK9_9BACT</name>
<proteinExistence type="predicted"/>
<dbReference type="EMBL" id="FOIR01000001">
    <property type="protein sequence ID" value="SEW02704.1"/>
    <property type="molecule type" value="Genomic_DNA"/>
</dbReference>
<dbReference type="Proteomes" id="UP000199437">
    <property type="component" value="Unassembled WGS sequence"/>
</dbReference>
<dbReference type="GeneID" id="99986056"/>
<reference evidence="2" key="1">
    <citation type="submission" date="2016-10" db="EMBL/GenBank/DDBJ databases">
        <authorList>
            <person name="Varghese N."/>
            <person name="Submissions S."/>
        </authorList>
    </citation>
    <scope>NUCLEOTIDE SEQUENCE [LARGE SCALE GENOMIC DNA]</scope>
    <source>
        <strain evidence="2">CGMCC 1.12402</strain>
    </source>
</reference>
<dbReference type="AlphaFoldDB" id="A0A1I0NMK9"/>
<evidence type="ECO:0000313" key="1">
    <source>
        <dbReference type="EMBL" id="SEW02704.1"/>
    </source>
</evidence>
<protein>
    <submittedName>
        <fullName evidence="1">Uncharacterized protein</fullName>
    </submittedName>
</protein>